<dbReference type="Pfam" id="PF01619">
    <property type="entry name" value="Pro_dh"/>
    <property type="match status" value="1"/>
</dbReference>
<dbReference type="OrthoDB" id="1401444at2"/>
<sequence length="388" mass="43772">MALSFDNTEIAFRYRDNKELKRAHFLFSSMSSPFLSKTGMKFTQLAMSWGLPVKGMIKKTIFSQFCGGETIEEAAGTAAVLGKYNVGVALDYSVEGKDEEAEFDHAVPEFIKAIEYAATQKNIPFIPIKITGFARFALLEKVHAQTPLSEAEQAEWKRVEQRIDKICGTAARCRIMILVDAEESWIQQPVDDLSDTMMDKYNRNAIVVFNTFQMYRHDRLAFLKQSHQLALEKGYILGAKIVRGAYMEKERKRAAEMGYPSPIQPDKASTDRDYDSAAAYCIDHLDTIALFIGTHNEDSCFKAAALMQQKGIAPQNDHLYFSQLFGMSDNITFNLADAGFHVSKYLPYGPVKDVIPYLMRRAQENTSVAGQTGRELGLIKKEMKRRGL</sequence>
<evidence type="ECO:0000313" key="3">
    <source>
        <dbReference type="EMBL" id="PSK94295.1"/>
    </source>
</evidence>
<feature type="domain" description="Proline dehydrogenase" evidence="2">
    <location>
        <begin position="77"/>
        <end position="372"/>
    </location>
</feature>
<dbReference type="GO" id="GO:0004657">
    <property type="term" value="F:proline dehydrogenase activity"/>
    <property type="evidence" value="ECO:0007669"/>
    <property type="project" value="InterPro"/>
</dbReference>
<accession>A0A2P8DAR2</accession>
<dbReference type="AlphaFoldDB" id="A0A2P8DAR2"/>
<dbReference type="PANTHER" id="PTHR13914">
    <property type="entry name" value="PROLINE OXIDASE"/>
    <property type="match status" value="1"/>
</dbReference>
<name>A0A2P8DAR2_9BACT</name>
<dbReference type="Gene3D" id="3.20.20.220">
    <property type="match status" value="1"/>
</dbReference>
<organism evidence="3 4">
    <name type="scientific">Taibaiella chishuiensis</name>
    <dbReference type="NCBI Taxonomy" id="1434707"/>
    <lineage>
        <taxon>Bacteria</taxon>
        <taxon>Pseudomonadati</taxon>
        <taxon>Bacteroidota</taxon>
        <taxon>Chitinophagia</taxon>
        <taxon>Chitinophagales</taxon>
        <taxon>Chitinophagaceae</taxon>
        <taxon>Taibaiella</taxon>
    </lineage>
</organism>
<dbReference type="InterPro" id="IPR029041">
    <property type="entry name" value="FAD-linked_oxidoreductase-like"/>
</dbReference>
<evidence type="ECO:0000259" key="2">
    <source>
        <dbReference type="Pfam" id="PF01619"/>
    </source>
</evidence>
<proteinExistence type="predicted"/>
<dbReference type="Proteomes" id="UP000240572">
    <property type="component" value="Unassembled WGS sequence"/>
</dbReference>
<protein>
    <submittedName>
        <fullName evidence="3">L-proline dehydrogenase</fullName>
    </submittedName>
</protein>
<dbReference type="GO" id="GO:0071949">
    <property type="term" value="F:FAD binding"/>
    <property type="evidence" value="ECO:0007669"/>
    <property type="project" value="TreeGrafter"/>
</dbReference>
<evidence type="ECO:0000256" key="1">
    <source>
        <dbReference type="ARBA" id="ARBA00023002"/>
    </source>
</evidence>
<comment type="caution">
    <text evidence="3">The sequence shown here is derived from an EMBL/GenBank/DDBJ whole genome shotgun (WGS) entry which is preliminary data.</text>
</comment>
<keyword evidence="4" id="KW-1185">Reference proteome</keyword>
<dbReference type="SUPFAM" id="SSF51730">
    <property type="entry name" value="FAD-linked oxidoreductase"/>
    <property type="match status" value="1"/>
</dbReference>
<dbReference type="GO" id="GO:0010133">
    <property type="term" value="P:L-proline catabolic process to L-glutamate"/>
    <property type="evidence" value="ECO:0007669"/>
    <property type="project" value="TreeGrafter"/>
</dbReference>
<dbReference type="InterPro" id="IPR002872">
    <property type="entry name" value="Proline_DH_dom"/>
</dbReference>
<dbReference type="EMBL" id="PYGD01000001">
    <property type="protein sequence ID" value="PSK94295.1"/>
    <property type="molecule type" value="Genomic_DNA"/>
</dbReference>
<reference evidence="3 4" key="1">
    <citation type="submission" date="2018-03" db="EMBL/GenBank/DDBJ databases">
        <title>Genomic Encyclopedia of Type Strains, Phase III (KMG-III): the genomes of soil and plant-associated and newly described type strains.</title>
        <authorList>
            <person name="Whitman W."/>
        </authorList>
    </citation>
    <scope>NUCLEOTIDE SEQUENCE [LARGE SCALE GENOMIC DNA]</scope>
    <source>
        <strain evidence="3 4">CGMCC 1.12700</strain>
    </source>
</reference>
<gene>
    <name evidence="3" type="ORF">B0I18_101450</name>
</gene>
<dbReference type="RefSeq" id="WP_106521012.1">
    <property type="nucleotide sequence ID" value="NZ_PYGD01000001.1"/>
</dbReference>
<dbReference type="InterPro" id="IPR015659">
    <property type="entry name" value="Proline_oxidase"/>
</dbReference>
<keyword evidence="1" id="KW-0560">Oxidoreductase</keyword>
<evidence type="ECO:0000313" key="4">
    <source>
        <dbReference type="Proteomes" id="UP000240572"/>
    </source>
</evidence>
<dbReference type="PANTHER" id="PTHR13914:SF0">
    <property type="entry name" value="PROLINE DEHYDROGENASE 1, MITOCHONDRIAL"/>
    <property type="match status" value="1"/>
</dbReference>